<dbReference type="InterPro" id="IPR001486">
    <property type="entry name" value="Hemoglobin_trunc"/>
</dbReference>
<feature type="binding site" description="proximal binding residue" evidence="7">
    <location>
        <position position="101"/>
    </location>
    <ligand>
        <name>heme</name>
        <dbReference type="ChEBI" id="CHEBI:30413"/>
    </ligand>
    <ligandPart>
        <name>Fe</name>
        <dbReference type="ChEBI" id="CHEBI:18248"/>
    </ligandPart>
</feature>
<evidence type="ECO:0000313" key="10">
    <source>
        <dbReference type="EMBL" id="MBC3882849.1"/>
    </source>
</evidence>
<evidence type="ECO:0000256" key="1">
    <source>
        <dbReference type="ARBA" id="ARBA00009660"/>
    </source>
</evidence>
<dbReference type="SUPFAM" id="SSF46458">
    <property type="entry name" value="Globin-like"/>
    <property type="match status" value="1"/>
</dbReference>
<dbReference type="InterPro" id="IPR016339">
    <property type="entry name" value="Hemoglobin_trunc_I"/>
</dbReference>
<evidence type="ECO:0000256" key="8">
    <source>
        <dbReference type="PIRSR" id="PIRSR601486-1"/>
    </source>
</evidence>
<dbReference type="PROSITE" id="PS51257">
    <property type="entry name" value="PROKAR_LIPOPROTEIN"/>
    <property type="match status" value="1"/>
</dbReference>
<keyword evidence="4 6" id="KW-0479">Metal-binding</keyword>
<feature type="signal peptide" evidence="9">
    <location>
        <begin position="1"/>
        <end position="28"/>
    </location>
</feature>
<dbReference type="GO" id="GO:0005344">
    <property type="term" value="F:oxygen carrier activity"/>
    <property type="evidence" value="ECO:0007669"/>
    <property type="project" value="UniProtKB-UniRule"/>
</dbReference>
<evidence type="ECO:0000256" key="7">
    <source>
        <dbReference type="PIRSR" id="PIRSR002030-1"/>
    </source>
</evidence>
<dbReference type="InterPro" id="IPR012292">
    <property type="entry name" value="Globin/Proto"/>
</dbReference>
<dbReference type="CDD" id="cd00454">
    <property type="entry name" value="TrHb1_N"/>
    <property type="match status" value="1"/>
</dbReference>
<evidence type="ECO:0000256" key="6">
    <source>
        <dbReference type="PIRNR" id="PIRNR002030"/>
    </source>
</evidence>
<evidence type="ECO:0000256" key="5">
    <source>
        <dbReference type="ARBA" id="ARBA00023004"/>
    </source>
</evidence>
<comment type="cofactor">
    <cofactor evidence="7">
        <name>heme</name>
        <dbReference type="ChEBI" id="CHEBI:30413"/>
    </cofactor>
    <text evidence="7">Binds 1 heme group per subunit.</text>
</comment>
<comment type="caution">
    <text evidence="10">The sequence shown here is derived from an EMBL/GenBank/DDBJ whole genome shotgun (WGS) entry which is preliminary data.</text>
</comment>
<dbReference type="Gene3D" id="1.10.490.10">
    <property type="entry name" value="Globins"/>
    <property type="match status" value="1"/>
</dbReference>
<evidence type="ECO:0000256" key="3">
    <source>
        <dbReference type="ARBA" id="ARBA00022617"/>
    </source>
</evidence>
<accession>A0A923HWU7</accession>
<comment type="similarity">
    <text evidence="1 6">Belongs to the truncated hemoglobin family. Group I subfamily.</text>
</comment>
<dbReference type="RefSeq" id="WP_186917475.1">
    <property type="nucleotide sequence ID" value="NZ_JACOFZ010000008.1"/>
</dbReference>
<keyword evidence="6" id="KW-0561">Oxygen transport</keyword>
<feature type="binding site" description="distal binding residue" evidence="8">
    <location>
        <position position="101"/>
    </location>
    <ligand>
        <name>heme</name>
        <dbReference type="ChEBI" id="CHEBI:30413"/>
    </ligand>
    <ligandPart>
        <name>Fe</name>
        <dbReference type="ChEBI" id="CHEBI:18248"/>
    </ligandPart>
</feature>
<dbReference type="GO" id="GO:0019825">
    <property type="term" value="F:oxygen binding"/>
    <property type="evidence" value="ECO:0007669"/>
    <property type="project" value="InterPro"/>
</dbReference>
<evidence type="ECO:0000256" key="2">
    <source>
        <dbReference type="ARBA" id="ARBA00022448"/>
    </source>
</evidence>
<dbReference type="GO" id="GO:0046872">
    <property type="term" value="F:metal ion binding"/>
    <property type="evidence" value="ECO:0007669"/>
    <property type="project" value="UniProtKB-UniRule"/>
</dbReference>
<name>A0A923HWU7_9BURK</name>
<dbReference type="Pfam" id="PF01152">
    <property type="entry name" value="Bac_globin"/>
    <property type="match status" value="1"/>
</dbReference>
<evidence type="ECO:0000256" key="4">
    <source>
        <dbReference type="ARBA" id="ARBA00022723"/>
    </source>
</evidence>
<dbReference type="InterPro" id="IPR009050">
    <property type="entry name" value="Globin-like_sf"/>
</dbReference>
<protein>
    <recommendedName>
        <fullName evidence="6">Group 1 truncated hemoglobin</fullName>
    </recommendedName>
</protein>
<keyword evidence="11" id="KW-1185">Reference proteome</keyword>
<dbReference type="PIRSF" id="PIRSF002030">
    <property type="entry name" value="Globin_Protozoa/Cyanobacteria"/>
    <property type="match status" value="1"/>
</dbReference>
<keyword evidence="2 6" id="KW-0813">Transport</keyword>
<keyword evidence="9" id="KW-0732">Signal</keyword>
<evidence type="ECO:0000313" key="11">
    <source>
        <dbReference type="Proteomes" id="UP000627446"/>
    </source>
</evidence>
<organism evidence="10 11">
    <name type="scientific">Undibacterium nitidum</name>
    <dbReference type="NCBI Taxonomy" id="2762298"/>
    <lineage>
        <taxon>Bacteria</taxon>
        <taxon>Pseudomonadati</taxon>
        <taxon>Pseudomonadota</taxon>
        <taxon>Betaproteobacteria</taxon>
        <taxon>Burkholderiales</taxon>
        <taxon>Oxalobacteraceae</taxon>
        <taxon>Undibacterium</taxon>
    </lineage>
</organism>
<evidence type="ECO:0000256" key="9">
    <source>
        <dbReference type="SAM" id="SignalP"/>
    </source>
</evidence>
<keyword evidence="3 6" id="KW-0349">Heme</keyword>
<gene>
    <name evidence="10" type="ORF">H8K36_15770</name>
</gene>
<dbReference type="AlphaFoldDB" id="A0A923HWU7"/>
<reference evidence="10" key="1">
    <citation type="submission" date="2020-08" db="EMBL/GenBank/DDBJ databases">
        <title>Novel species isolated from subtropical streams in China.</title>
        <authorList>
            <person name="Lu H."/>
        </authorList>
    </citation>
    <scope>NUCLEOTIDE SEQUENCE</scope>
    <source>
        <strain evidence="10">LX22W</strain>
    </source>
</reference>
<feature type="chain" id="PRO_5037048561" description="Group 1 truncated hemoglobin" evidence="9">
    <location>
        <begin position="29"/>
        <end position="149"/>
    </location>
</feature>
<dbReference type="GO" id="GO:0020037">
    <property type="term" value="F:heme binding"/>
    <property type="evidence" value="ECO:0007669"/>
    <property type="project" value="InterPro"/>
</dbReference>
<sequence>MKLLKKNLSALSFMLICGAMSCTSSAFAADTKDALFVELGGKAGLTKIVDDFMPLVMADTRINRFFEKTDQVKLKAMLVDQFCELAGGPCKYNGRDMYEAHDGMGVRNAHFNALAEDLQLAMEKNNVPSSVANQLVAKLAPMQRPITSH</sequence>
<dbReference type="EMBL" id="JACOFZ010000008">
    <property type="protein sequence ID" value="MBC3882849.1"/>
    <property type="molecule type" value="Genomic_DNA"/>
</dbReference>
<keyword evidence="5 6" id="KW-0408">Iron</keyword>
<dbReference type="Proteomes" id="UP000627446">
    <property type="component" value="Unassembled WGS sequence"/>
</dbReference>
<proteinExistence type="inferred from homology"/>